<protein>
    <recommendedName>
        <fullName evidence="2">Sema domain-containing protein</fullName>
    </recommendedName>
</protein>
<evidence type="ECO:0000313" key="3">
    <source>
        <dbReference type="EMBL" id="CAD5125982.1"/>
    </source>
</evidence>
<evidence type="ECO:0000256" key="1">
    <source>
        <dbReference type="PROSITE-ProRule" id="PRU00352"/>
    </source>
</evidence>
<dbReference type="PANTHER" id="PTHR22625">
    <property type="entry name" value="PLEXIN"/>
    <property type="match status" value="1"/>
</dbReference>
<dbReference type="GO" id="GO:0007162">
    <property type="term" value="P:negative regulation of cell adhesion"/>
    <property type="evidence" value="ECO:0007669"/>
    <property type="project" value="TreeGrafter"/>
</dbReference>
<sequence>MKKRFYIGLFFLIESAFNDQQLRAPSYNYVNGIFKAESEIVKHVVYKDKILLGLEGNITVIDQKLRYSYSVRSNPDSTSSEECYPKSMIVYSEGRELILCCTSNKGSCHKRKLNGRLSLSDDYAKSEGEIVPWTKNSSCLMVIAKGPGSRTYAYVANTLPQDTDVQLSVVSRRNLENFQIVSGSFFFDRPVLQAKKYNDPNADTFEERNIHFWYIKTFTAFNFVHFLVVEPLRLSSYNVFVTRIQRICMQNKNFNTHAELDLKCYYNGTEHNIVTSAYIGRGGEKLQKYLELPHVEPFSDDALVLFATFSRSAPFSAVEQPGSAVCAYRLRDIRKSFTKNIKECYNGIGTWGPDYFTSQPQNCIEHPEKIDDTSCPNKNKHILGTQPLVSTTQLYIPNHIVSSIAVTTVDKHTIAFMGTKAGIILKVSI</sequence>
<organism evidence="3 4">
    <name type="scientific">Dimorphilus gyrociliatus</name>
    <dbReference type="NCBI Taxonomy" id="2664684"/>
    <lineage>
        <taxon>Eukaryota</taxon>
        <taxon>Metazoa</taxon>
        <taxon>Spiralia</taxon>
        <taxon>Lophotrochozoa</taxon>
        <taxon>Annelida</taxon>
        <taxon>Polychaeta</taxon>
        <taxon>Polychaeta incertae sedis</taxon>
        <taxon>Dinophilidae</taxon>
        <taxon>Dimorphilus</taxon>
    </lineage>
</organism>
<keyword evidence="4" id="KW-1185">Reference proteome</keyword>
<dbReference type="Gene3D" id="2.130.10.10">
    <property type="entry name" value="YVTN repeat-like/Quinoprotein amine dehydrogenase"/>
    <property type="match status" value="1"/>
</dbReference>
<dbReference type="InterPro" id="IPR031148">
    <property type="entry name" value="Plexin"/>
</dbReference>
<dbReference type="InterPro" id="IPR036352">
    <property type="entry name" value="Semap_dom_sf"/>
</dbReference>
<dbReference type="GO" id="GO:0050772">
    <property type="term" value="P:positive regulation of axonogenesis"/>
    <property type="evidence" value="ECO:0007669"/>
    <property type="project" value="TreeGrafter"/>
</dbReference>
<dbReference type="InterPro" id="IPR001627">
    <property type="entry name" value="Semap_dom"/>
</dbReference>
<name>A0A7I8WCY9_9ANNE</name>
<dbReference type="GO" id="GO:0030334">
    <property type="term" value="P:regulation of cell migration"/>
    <property type="evidence" value="ECO:0007669"/>
    <property type="project" value="TreeGrafter"/>
</dbReference>
<dbReference type="Pfam" id="PF01403">
    <property type="entry name" value="Sema"/>
    <property type="match status" value="1"/>
</dbReference>
<dbReference type="EMBL" id="CAJFCJ010000030">
    <property type="protein sequence ID" value="CAD5125982.1"/>
    <property type="molecule type" value="Genomic_DNA"/>
</dbReference>
<reference evidence="3 4" key="1">
    <citation type="submission" date="2020-08" db="EMBL/GenBank/DDBJ databases">
        <authorList>
            <person name="Hejnol A."/>
        </authorList>
    </citation>
    <scope>NUCLEOTIDE SEQUENCE [LARGE SCALE GENOMIC DNA]</scope>
</reference>
<gene>
    <name evidence="3" type="ORF">DGYR_LOCUS13273</name>
</gene>
<dbReference type="AlphaFoldDB" id="A0A7I8WCY9"/>
<evidence type="ECO:0000313" key="4">
    <source>
        <dbReference type="Proteomes" id="UP000549394"/>
    </source>
</evidence>
<dbReference type="GO" id="GO:0005886">
    <property type="term" value="C:plasma membrane"/>
    <property type="evidence" value="ECO:0007669"/>
    <property type="project" value="TreeGrafter"/>
</dbReference>
<dbReference type="SMART" id="SM00630">
    <property type="entry name" value="Sema"/>
    <property type="match status" value="1"/>
</dbReference>
<evidence type="ECO:0000259" key="2">
    <source>
        <dbReference type="PROSITE" id="PS51004"/>
    </source>
</evidence>
<proteinExistence type="predicted"/>
<feature type="domain" description="Sema" evidence="2">
    <location>
        <begin position="12"/>
        <end position="429"/>
    </location>
</feature>
<comment type="caution">
    <text evidence="3">The sequence shown here is derived from an EMBL/GenBank/DDBJ whole genome shotgun (WGS) entry which is preliminary data.</text>
</comment>
<dbReference type="SUPFAM" id="SSF101912">
    <property type="entry name" value="Sema domain"/>
    <property type="match status" value="1"/>
</dbReference>
<dbReference type="GO" id="GO:0008360">
    <property type="term" value="P:regulation of cell shape"/>
    <property type="evidence" value="ECO:0007669"/>
    <property type="project" value="TreeGrafter"/>
</dbReference>
<comment type="caution">
    <text evidence="1">Lacks conserved residue(s) required for the propagation of feature annotation.</text>
</comment>
<dbReference type="GO" id="GO:0002116">
    <property type="term" value="C:semaphorin receptor complex"/>
    <property type="evidence" value="ECO:0007669"/>
    <property type="project" value="TreeGrafter"/>
</dbReference>
<dbReference type="PROSITE" id="PS51004">
    <property type="entry name" value="SEMA"/>
    <property type="match status" value="1"/>
</dbReference>
<dbReference type="InterPro" id="IPR015943">
    <property type="entry name" value="WD40/YVTN_repeat-like_dom_sf"/>
</dbReference>
<dbReference type="Proteomes" id="UP000549394">
    <property type="component" value="Unassembled WGS sequence"/>
</dbReference>
<dbReference type="PANTHER" id="PTHR22625:SF44">
    <property type="entry name" value="PLEXIN-B"/>
    <property type="match status" value="1"/>
</dbReference>
<accession>A0A7I8WCY9</accession>
<dbReference type="GO" id="GO:0017154">
    <property type="term" value="F:semaphorin receptor activity"/>
    <property type="evidence" value="ECO:0007669"/>
    <property type="project" value="InterPro"/>
</dbReference>
<dbReference type="OrthoDB" id="6147782at2759"/>